<protein>
    <submittedName>
        <fullName evidence="1">Uncharacterized protein</fullName>
    </submittedName>
</protein>
<name>A0A0L0T0B4_ALLM3</name>
<proteinExistence type="predicted"/>
<evidence type="ECO:0000313" key="1">
    <source>
        <dbReference type="EMBL" id="KNE68192.1"/>
    </source>
</evidence>
<organism evidence="1 2">
    <name type="scientific">Allomyces macrogynus (strain ATCC 38327)</name>
    <name type="common">Allomyces javanicus var. macrogynus</name>
    <dbReference type="NCBI Taxonomy" id="578462"/>
    <lineage>
        <taxon>Eukaryota</taxon>
        <taxon>Fungi</taxon>
        <taxon>Fungi incertae sedis</taxon>
        <taxon>Blastocladiomycota</taxon>
        <taxon>Blastocladiomycetes</taxon>
        <taxon>Blastocladiales</taxon>
        <taxon>Blastocladiaceae</taxon>
        <taxon>Allomyces</taxon>
    </lineage>
</organism>
<reference evidence="2" key="2">
    <citation type="submission" date="2009-11" db="EMBL/GenBank/DDBJ databases">
        <title>The Genome Sequence of Allomyces macrogynus strain ATCC 38327.</title>
        <authorList>
            <consortium name="The Broad Institute Genome Sequencing Platform"/>
            <person name="Russ C."/>
            <person name="Cuomo C."/>
            <person name="Shea T."/>
            <person name="Young S.K."/>
            <person name="Zeng Q."/>
            <person name="Koehrsen M."/>
            <person name="Haas B."/>
            <person name="Borodovsky M."/>
            <person name="Guigo R."/>
            <person name="Alvarado L."/>
            <person name="Berlin A."/>
            <person name="Borenstein D."/>
            <person name="Chen Z."/>
            <person name="Engels R."/>
            <person name="Freedman E."/>
            <person name="Gellesch M."/>
            <person name="Goldberg J."/>
            <person name="Griggs A."/>
            <person name="Gujja S."/>
            <person name="Heiman D."/>
            <person name="Hepburn T."/>
            <person name="Howarth C."/>
            <person name="Jen D."/>
            <person name="Larson L."/>
            <person name="Lewis B."/>
            <person name="Mehta T."/>
            <person name="Park D."/>
            <person name="Pearson M."/>
            <person name="Roberts A."/>
            <person name="Saif S."/>
            <person name="Shenoy N."/>
            <person name="Sisk P."/>
            <person name="Stolte C."/>
            <person name="Sykes S."/>
            <person name="Walk T."/>
            <person name="White J."/>
            <person name="Yandava C."/>
            <person name="Burger G."/>
            <person name="Gray M.W."/>
            <person name="Holland P.W.H."/>
            <person name="King N."/>
            <person name="Lang F.B.F."/>
            <person name="Roger A.J."/>
            <person name="Ruiz-Trillo I."/>
            <person name="Lander E."/>
            <person name="Nusbaum C."/>
        </authorList>
    </citation>
    <scope>NUCLEOTIDE SEQUENCE [LARGE SCALE GENOMIC DNA]</scope>
    <source>
        <strain evidence="2">ATCC 38327</strain>
    </source>
</reference>
<dbReference type="OrthoDB" id="5590602at2759"/>
<gene>
    <name evidence="1" type="ORF">AMAG_12873</name>
</gene>
<reference evidence="1 2" key="1">
    <citation type="submission" date="2009-11" db="EMBL/GenBank/DDBJ databases">
        <title>Annotation of Allomyces macrogynus ATCC 38327.</title>
        <authorList>
            <consortium name="The Broad Institute Genome Sequencing Platform"/>
            <person name="Russ C."/>
            <person name="Cuomo C."/>
            <person name="Burger G."/>
            <person name="Gray M.W."/>
            <person name="Holland P.W.H."/>
            <person name="King N."/>
            <person name="Lang F.B.F."/>
            <person name="Roger A.J."/>
            <person name="Ruiz-Trillo I."/>
            <person name="Young S.K."/>
            <person name="Zeng Q."/>
            <person name="Gargeya S."/>
            <person name="Fitzgerald M."/>
            <person name="Haas B."/>
            <person name="Abouelleil A."/>
            <person name="Alvarado L."/>
            <person name="Arachchi H.M."/>
            <person name="Berlin A."/>
            <person name="Chapman S.B."/>
            <person name="Gearin G."/>
            <person name="Goldberg J."/>
            <person name="Griggs A."/>
            <person name="Gujja S."/>
            <person name="Hansen M."/>
            <person name="Heiman D."/>
            <person name="Howarth C."/>
            <person name="Larimer J."/>
            <person name="Lui A."/>
            <person name="MacDonald P.J.P."/>
            <person name="McCowen C."/>
            <person name="Montmayeur A."/>
            <person name="Murphy C."/>
            <person name="Neiman D."/>
            <person name="Pearson M."/>
            <person name="Priest M."/>
            <person name="Roberts A."/>
            <person name="Saif S."/>
            <person name="Shea T."/>
            <person name="Sisk P."/>
            <person name="Stolte C."/>
            <person name="Sykes S."/>
            <person name="Wortman J."/>
            <person name="Nusbaum C."/>
            <person name="Birren B."/>
        </authorList>
    </citation>
    <scope>NUCLEOTIDE SEQUENCE [LARGE SCALE GENOMIC DNA]</scope>
    <source>
        <strain evidence="1 2">ATCC 38327</strain>
    </source>
</reference>
<dbReference type="EMBL" id="GG745356">
    <property type="protein sequence ID" value="KNE68192.1"/>
    <property type="molecule type" value="Genomic_DNA"/>
</dbReference>
<dbReference type="VEuPathDB" id="FungiDB:AMAG_12873"/>
<evidence type="ECO:0000313" key="2">
    <source>
        <dbReference type="Proteomes" id="UP000054350"/>
    </source>
</evidence>
<dbReference type="AlphaFoldDB" id="A0A0L0T0B4"/>
<dbReference type="Proteomes" id="UP000054350">
    <property type="component" value="Unassembled WGS sequence"/>
</dbReference>
<accession>A0A0L0T0B4</accession>
<sequence length="179" mass="19402">MTYVVATVEKPTVKVVRRSDCHFPTLPIVRPVVVAAPRPVVVEERVVVTKPRVVVEDVQVVRRASRRAIVTEVAESSEETTVLTADGTVYNKKTASKKTTTRPAVARAVVAGTDRFIAGPEETPFDVRVETDKKRKTTKVAVDQAGAVDVNVKMGKCGSAEVDLSAKPAKAKRGVVYYV</sequence>
<keyword evidence="2" id="KW-1185">Reference proteome</keyword>